<keyword evidence="5" id="KW-0067">ATP-binding</keyword>
<dbReference type="PANTHER" id="PTHR43788:SF8">
    <property type="entry name" value="DNA-BINDING PROTEIN SMUBP-2"/>
    <property type="match status" value="1"/>
</dbReference>
<dbReference type="GO" id="GO:0016787">
    <property type="term" value="F:hydrolase activity"/>
    <property type="evidence" value="ECO:0007669"/>
    <property type="project" value="UniProtKB-KW"/>
</dbReference>
<keyword evidence="2" id="KW-0547">Nucleotide-binding</keyword>
<evidence type="ECO:0000259" key="6">
    <source>
        <dbReference type="Pfam" id="PF13086"/>
    </source>
</evidence>
<dbReference type="AlphaFoldDB" id="C8W0I9"/>
<organism evidence="8 9">
    <name type="scientific">Desulfofarcimen acetoxidans (strain ATCC 49208 / DSM 771 / KCTC 5769 / VKM B-1644 / 5575)</name>
    <name type="common">Desulfotomaculum acetoxidans</name>
    <dbReference type="NCBI Taxonomy" id="485916"/>
    <lineage>
        <taxon>Bacteria</taxon>
        <taxon>Bacillati</taxon>
        <taxon>Bacillota</taxon>
        <taxon>Clostridia</taxon>
        <taxon>Eubacteriales</taxon>
        <taxon>Peptococcaceae</taxon>
        <taxon>Desulfofarcimen</taxon>
    </lineage>
</organism>
<evidence type="ECO:0000256" key="1">
    <source>
        <dbReference type="ARBA" id="ARBA00007913"/>
    </source>
</evidence>
<feature type="domain" description="DNA2/NAM7 helicase helicase" evidence="6">
    <location>
        <begin position="262"/>
        <end position="332"/>
    </location>
</feature>
<reference evidence="8 9" key="1">
    <citation type="journal article" date="2009" name="Stand. Genomic Sci.">
        <title>Complete genome sequence of Desulfotomaculum acetoxidans type strain (5575).</title>
        <authorList>
            <person name="Spring S."/>
            <person name="Lapidus A."/>
            <person name="Schroder M."/>
            <person name="Gleim D."/>
            <person name="Sims D."/>
            <person name="Meincke L."/>
            <person name="Glavina Del Rio T."/>
            <person name="Tice H."/>
            <person name="Copeland A."/>
            <person name="Cheng J.F."/>
            <person name="Lucas S."/>
            <person name="Chen F."/>
            <person name="Nolan M."/>
            <person name="Bruce D."/>
            <person name="Goodwin L."/>
            <person name="Pitluck S."/>
            <person name="Ivanova N."/>
            <person name="Mavromatis K."/>
            <person name="Mikhailova N."/>
            <person name="Pati A."/>
            <person name="Chen A."/>
            <person name="Palaniappan K."/>
            <person name="Land M."/>
            <person name="Hauser L."/>
            <person name="Chang Y.J."/>
            <person name="Jeffries C.D."/>
            <person name="Chain P."/>
            <person name="Saunders E."/>
            <person name="Brettin T."/>
            <person name="Detter J.C."/>
            <person name="Goker M."/>
            <person name="Bristow J."/>
            <person name="Eisen J.A."/>
            <person name="Markowitz V."/>
            <person name="Hugenholtz P."/>
            <person name="Kyrpides N.C."/>
            <person name="Klenk H.P."/>
            <person name="Han C."/>
        </authorList>
    </citation>
    <scope>NUCLEOTIDE SEQUENCE [LARGE SCALE GENOMIC DNA]</scope>
    <source>
        <strain evidence="9">ATCC 49208 / DSM 771 / VKM B-1644</strain>
    </source>
</reference>
<proteinExistence type="inferred from homology"/>
<dbReference type="EMBL" id="CP001720">
    <property type="protein sequence ID" value="ACV63244.1"/>
    <property type="molecule type" value="Genomic_DNA"/>
</dbReference>
<name>C8W0I9_DESAS</name>
<dbReference type="InterPro" id="IPR050534">
    <property type="entry name" value="Coronavir_polyprotein_1ab"/>
</dbReference>
<dbReference type="HOGENOM" id="CLU_008885_0_0_9"/>
<dbReference type="SUPFAM" id="SSF52540">
    <property type="entry name" value="P-loop containing nucleoside triphosphate hydrolases"/>
    <property type="match status" value="1"/>
</dbReference>
<dbReference type="RefSeq" id="WP_015757945.1">
    <property type="nucleotide sequence ID" value="NC_013216.1"/>
</dbReference>
<accession>C8W0I9</accession>
<evidence type="ECO:0000256" key="4">
    <source>
        <dbReference type="ARBA" id="ARBA00022806"/>
    </source>
</evidence>
<keyword evidence="9" id="KW-1185">Reference proteome</keyword>
<dbReference type="STRING" id="485916.Dtox_2434"/>
<dbReference type="GO" id="GO:0043139">
    <property type="term" value="F:5'-3' DNA helicase activity"/>
    <property type="evidence" value="ECO:0007669"/>
    <property type="project" value="TreeGrafter"/>
</dbReference>
<evidence type="ECO:0000256" key="5">
    <source>
        <dbReference type="ARBA" id="ARBA00022840"/>
    </source>
</evidence>
<dbReference type="InterPro" id="IPR027417">
    <property type="entry name" value="P-loop_NTPase"/>
</dbReference>
<evidence type="ECO:0000313" key="9">
    <source>
        <dbReference type="Proteomes" id="UP000002217"/>
    </source>
</evidence>
<feature type="domain" description="DNA2/NAM7 helicase-like C-terminal" evidence="7">
    <location>
        <begin position="690"/>
        <end position="878"/>
    </location>
</feature>
<dbReference type="InterPro" id="IPR047187">
    <property type="entry name" value="SF1_C_Upf1"/>
</dbReference>
<dbReference type="PANTHER" id="PTHR43788">
    <property type="entry name" value="DNA2/NAM7 HELICASE FAMILY MEMBER"/>
    <property type="match status" value="1"/>
</dbReference>
<comment type="similarity">
    <text evidence="1">Belongs to the DNA2/NAM7 helicase family.</text>
</comment>
<dbReference type="Pfam" id="PF13086">
    <property type="entry name" value="AAA_11"/>
    <property type="match status" value="1"/>
</dbReference>
<keyword evidence="3" id="KW-0378">Hydrolase</keyword>
<evidence type="ECO:0000256" key="3">
    <source>
        <dbReference type="ARBA" id="ARBA00022801"/>
    </source>
</evidence>
<sequence>MIFNILKYWRNSLADSSRLHKKIDTSALEISHDVLNSGVIDHDTTVKIVKLFKEANKTSKDLDNTDNTAIPVLICPYRLALNYCGCHYEKRDGNLDKEITPLWIPAKLSQHGKLQPIEGSLPWIARGLLDPTTKQGKTIGSIEDIEHYLSCTRTDDLWQDWHKFSNYCFNMLKSLPYGDLSFPEYTILTNAFIMPDTDIRGAELNNIKLLDYLIENNKTTPTLTRYASLSDMSIGPILNDQQEFKIASKHMGQMSSEFPLAPSQREALHHFLTLKNGEILAVNGPPGTGKTTLLHSIIANMWVEAAVFQTSPPVIVAVSANNQAVTNIIDSFGKVIKPKDILSERWLPEINSYGLYCPSSSAATRKNTTKFQIALSNDNNFPATSGLPGKLEDSKYFTLAETYFLDKCTKYFGISINSIVEAQSIIHKNLLQCLEPLSKLINEHNGKIKTKQNNLPFWLRLLYSLPPSVCKFIEQLLRLFNISDKLAKTSDIPEQSDVVFNKNNFFSKLDLEIRHKAFLLATHYWEARWLQEIQEMNFLSNQKKKLPLRDRVERKWRRYSMLTPCIVSTLYMLPSILTCWKRIDDGFEMEPLLEFADLLIVDESGQVTVELAAASFALTKKALLVGDILQIEPVWNINKAIDEGNLLKHKIISNRSQFAEIASKGITASEGCAMLIAQRASKYQKLDSSGNKYPERGMFLSEHRRCLDSIIDYCNKLAYNGRLKPMRGNEILNGGFPPIGYLHISGQSTKVGTSRKNDMEAEFILDWVLTNKEYLEYVYKNDMANKPIKDIIAIVTPFGAQKDLFHRLLLLDKYSSLQDITIGTVHALQGAERDVVIFSPVYSHQDGNPDGFFFNQGVQMLNVAVSRAKNSFLVFGNMDIFNPKSNKPSGLLAKFLFTNESNNLLIWEQISKVS</sequence>
<dbReference type="Proteomes" id="UP000002217">
    <property type="component" value="Chromosome"/>
</dbReference>
<dbReference type="OrthoDB" id="9757917at2"/>
<dbReference type="CDD" id="cd18808">
    <property type="entry name" value="SF1_C_Upf1"/>
    <property type="match status" value="1"/>
</dbReference>
<dbReference type="InterPro" id="IPR041679">
    <property type="entry name" value="DNA2/NAM7-like_C"/>
</dbReference>
<protein>
    <submittedName>
        <fullName evidence="8">Uncharacterized protein</fullName>
    </submittedName>
</protein>
<dbReference type="InterPro" id="IPR041677">
    <property type="entry name" value="DNA2/NAM7_AAA_11"/>
</dbReference>
<dbReference type="KEGG" id="dae:Dtox_2434"/>
<gene>
    <name evidence="8" type="ordered locus">Dtox_2434</name>
</gene>
<dbReference type="Gene3D" id="3.40.50.300">
    <property type="entry name" value="P-loop containing nucleotide triphosphate hydrolases"/>
    <property type="match status" value="2"/>
</dbReference>
<evidence type="ECO:0000259" key="7">
    <source>
        <dbReference type="Pfam" id="PF13087"/>
    </source>
</evidence>
<evidence type="ECO:0000256" key="2">
    <source>
        <dbReference type="ARBA" id="ARBA00022741"/>
    </source>
</evidence>
<dbReference type="GO" id="GO:0005524">
    <property type="term" value="F:ATP binding"/>
    <property type="evidence" value="ECO:0007669"/>
    <property type="project" value="UniProtKB-KW"/>
</dbReference>
<dbReference type="Pfam" id="PF13087">
    <property type="entry name" value="AAA_12"/>
    <property type="match status" value="1"/>
</dbReference>
<evidence type="ECO:0000313" key="8">
    <source>
        <dbReference type="EMBL" id="ACV63244.1"/>
    </source>
</evidence>
<dbReference type="eggNOG" id="COG1112">
    <property type="taxonomic scope" value="Bacteria"/>
</dbReference>
<keyword evidence="4" id="KW-0347">Helicase</keyword>
<dbReference type="eggNOG" id="COG0467">
    <property type="taxonomic scope" value="Bacteria"/>
</dbReference>